<dbReference type="InterPro" id="IPR050814">
    <property type="entry name" value="Myo-inositol_Transporter"/>
</dbReference>
<comment type="subcellular location">
    <subcellularLocation>
        <location evidence="1">Membrane</location>
    </subcellularLocation>
</comment>
<feature type="transmembrane region" description="Helical" evidence="7">
    <location>
        <begin position="86"/>
        <end position="109"/>
    </location>
</feature>
<dbReference type="EMBL" id="CAJJDM010000106">
    <property type="protein sequence ID" value="CAD8097343.1"/>
    <property type="molecule type" value="Genomic_DNA"/>
</dbReference>
<keyword evidence="2" id="KW-0813">Transport</keyword>
<dbReference type="OMA" id="ENRHTAD"/>
<dbReference type="PANTHER" id="PTHR48020:SF12">
    <property type="entry name" value="PROTON MYO-INOSITOL COTRANSPORTER"/>
    <property type="match status" value="1"/>
</dbReference>
<evidence type="ECO:0000256" key="2">
    <source>
        <dbReference type="ARBA" id="ARBA00022448"/>
    </source>
</evidence>
<dbReference type="Pfam" id="PF00083">
    <property type="entry name" value="Sugar_tr"/>
    <property type="match status" value="1"/>
</dbReference>
<evidence type="ECO:0000256" key="3">
    <source>
        <dbReference type="ARBA" id="ARBA00022692"/>
    </source>
</evidence>
<proteinExistence type="predicted"/>
<evidence type="ECO:0000313" key="8">
    <source>
        <dbReference type="EMBL" id="CAD8097343.1"/>
    </source>
</evidence>
<organism evidence="8 9">
    <name type="scientific">Paramecium primaurelia</name>
    <dbReference type="NCBI Taxonomy" id="5886"/>
    <lineage>
        <taxon>Eukaryota</taxon>
        <taxon>Sar</taxon>
        <taxon>Alveolata</taxon>
        <taxon>Ciliophora</taxon>
        <taxon>Intramacronucleata</taxon>
        <taxon>Oligohymenophorea</taxon>
        <taxon>Peniculida</taxon>
        <taxon>Parameciidae</taxon>
        <taxon>Paramecium</taxon>
    </lineage>
</organism>
<dbReference type="GO" id="GO:0016020">
    <property type="term" value="C:membrane"/>
    <property type="evidence" value="ECO:0007669"/>
    <property type="project" value="UniProtKB-SubCell"/>
</dbReference>
<dbReference type="Proteomes" id="UP000688137">
    <property type="component" value="Unassembled WGS sequence"/>
</dbReference>
<name>A0A8S1P2X1_PARPR</name>
<protein>
    <submittedName>
        <fullName evidence="8">Uncharacterized protein</fullName>
    </submittedName>
</protein>
<feature type="transmembrane region" description="Helical" evidence="7">
    <location>
        <begin position="59"/>
        <end position="79"/>
    </location>
</feature>
<evidence type="ECO:0000256" key="5">
    <source>
        <dbReference type="ARBA" id="ARBA00023136"/>
    </source>
</evidence>
<dbReference type="GO" id="GO:0022857">
    <property type="term" value="F:transmembrane transporter activity"/>
    <property type="evidence" value="ECO:0007669"/>
    <property type="project" value="InterPro"/>
</dbReference>
<gene>
    <name evidence="8" type="ORF">PPRIM_AZ9-3.1.T1030186</name>
</gene>
<keyword evidence="9" id="KW-1185">Reference proteome</keyword>
<evidence type="ECO:0000256" key="6">
    <source>
        <dbReference type="SAM" id="MobiDB-lite"/>
    </source>
</evidence>
<dbReference type="AlphaFoldDB" id="A0A8S1P2X1"/>
<keyword evidence="4 7" id="KW-1133">Transmembrane helix</keyword>
<feature type="compositionally biased region" description="Acidic residues" evidence="6">
    <location>
        <begin position="255"/>
        <end position="273"/>
    </location>
</feature>
<reference evidence="8" key="1">
    <citation type="submission" date="2021-01" db="EMBL/GenBank/DDBJ databases">
        <authorList>
            <consortium name="Genoscope - CEA"/>
            <person name="William W."/>
        </authorList>
    </citation>
    <scope>NUCLEOTIDE SEQUENCE</scope>
</reference>
<dbReference type="InterPro" id="IPR005828">
    <property type="entry name" value="MFS_sugar_transport-like"/>
</dbReference>
<keyword evidence="5 7" id="KW-0472">Membrane</keyword>
<accession>A0A8S1P2X1</accession>
<comment type="caution">
    <text evidence="8">The sequence shown here is derived from an EMBL/GenBank/DDBJ whole genome shotgun (WGS) entry which is preliminary data.</text>
</comment>
<evidence type="ECO:0000313" key="9">
    <source>
        <dbReference type="Proteomes" id="UP000688137"/>
    </source>
</evidence>
<evidence type="ECO:0000256" key="7">
    <source>
        <dbReference type="SAM" id="Phobius"/>
    </source>
</evidence>
<evidence type="ECO:0000256" key="4">
    <source>
        <dbReference type="ARBA" id="ARBA00022989"/>
    </source>
</evidence>
<feature type="transmembrane region" description="Helical" evidence="7">
    <location>
        <begin position="115"/>
        <end position="137"/>
    </location>
</feature>
<feature type="region of interest" description="Disordered" evidence="6">
    <location>
        <begin position="253"/>
        <end position="273"/>
    </location>
</feature>
<evidence type="ECO:0000256" key="1">
    <source>
        <dbReference type="ARBA" id="ARBA00004370"/>
    </source>
</evidence>
<sequence>MLKNNMKGTLNQLNSNYNKNNNHFSKFLRSKNLQPFKQELYLAQIFSDLSDNDITQKTIFTICLGLSGFLAQFLTIYMVNKIGSKYILMIGSLIIGSLNLAVSIISQHANQGTEFIIFILLLLLIMTFAATLGPVAWSIVPQINDSDGTFISTELRWSFQAILIFCFPFLEKGIKIFGGFLLFALINYLYFIYCHFYLIDGRGKTNEQLVAMYHNKYGYSVVPLENQNNLPNIQTDAPNTQIKQLVNVLPVNQEEGGDLPENQDEGVEIEQEM</sequence>
<feature type="transmembrane region" description="Helical" evidence="7">
    <location>
        <begin position="176"/>
        <end position="199"/>
    </location>
</feature>
<dbReference type="PANTHER" id="PTHR48020">
    <property type="entry name" value="PROTON MYO-INOSITOL COTRANSPORTER"/>
    <property type="match status" value="1"/>
</dbReference>
<keyword evidence="3 7" id="KW-0812">Transmembrane</keyword>